<dbReference type="InterPro" id="IPR037053">
    <property type="entry name" value="Phage_tail_collar_dom_sf"/>
</dbReference>
<comment type="caution">
    <text evidence="2">The sequence shown here is derived from an EMBL/GenBank/DDBJ whole genome shotgun (WGS) entry which is preliminary data.</text>
</comment>
<gene>
    <name evidence="2" type="ORF">M9Y10_005349</name>
</gene>
<dbReference type="EMBL" id="JAPFFF010000011">
    <property type="protein sequence ID" value="KAK8878569.1"/>
    <property type="molecule type" value="Genomic_DNA"/>
</dbReference>
<evidence type="ECO:0000256" key="1">
    <source>
        <dbReference type="SAM" id="Coils"/>
    </source>
</evidence>
<feature type="coiled-coil region" evidence="1">
    <location>
        <begin position="106"/>
        <end position="147"/>
    </location>
</feature>
<keyword evidence="3" id="KW-1185">Reference proteome</keyword>
<keyword evidence="1" id="KW-0175">Coiled coil</keyword>
<protein>
    <submittedName>
        <fullName evidence="2">Uncharacterized protein</fullName>
    </submittedName>
</protein>
<name>A0ABR2JKX1_9EUKA</name>
<proteinExistence type="predicted"/>
<dbReference type="Proteomes" id="UP001470230">
    <property type="component" value="Unassembled WGS sequence"/>
</dbReference>
<reference evidence="2 3" key="1">
    <citation type="submission" date="2024-04" db="EMBL/GenBank/DDBJ databases">
        <title>Tritrichomonas musculus Genome.</title>
        <authorList>
            <person name="Alves-Ferreira E."/>
            <person name="Grigg M."/>
            <person name="Lorenzi H."/>
            <person name="Galac M."/>
        </authorList>
    </citation>
    <scope>NUCLEOTIDE SEQUENCE [LARGE SCALE GENOMIC DNA]</scope>
    <source>
        <strain evidence="2 3">EAF2021</strain>
    </source>
</reference>
<dbReference type="Gene3D" id="3.90.1340.10">
    <property type="entry name" value="Phage tail collar domain"/>
    <property type="match status" value="1"/>
</dbReference>
<accession>A0ABR2JKX1</accession>
<sequence>MYLQTIEDIFLDNFIENLQNERLLNLPIRYIYDILGKYEKSHGKQQYQNEILEFLFKCLDKYCRDASLLFQFAEFNCDNLKYSDIVDFQFLNSSFAKMIHQTQIQYSSLIKLNDELTKKKIEYEQKIDQLTKSNDQLQKKLQNESFEIGEIVLTSKNLSKDESWLECNGRNVSQNDYPDLFDVLPSNTKGECQIEYCDFYSLVTNGEFTVFTGFKVEEKRTFLYIYSKRYAKNLWAKNIFEFPKGEVGDNCRMQYIKNKYLIFVLVYEENNLCLYSVHSNNPENGWKKKLNYSNNCFSCKRLFICDFNYLNNLYVVSFNVKKTNTEHSNSYIAYGSNISSEFEMNMNFCDQESSYFGPFITYGNNRWILCVECDLDSCIYVSDDISSLSPISQKNIFHHGNSSDDVFTGFGVIFKNDHVIIPGIFAKKPDSGVTIFYSHIDENYAPFYYKQISEHGRTFISPIIYFGGKFILFCYDSKDFVKIYCSNGENLSDWELIQTSKNAICDVFIYFSVAEIKNNLFCSFNISKNIFFTLSTTIGSIKQLPENSEAKNLTAYIKALK</sequence>
<dbReference type="SUPFAM" id="SSF88874">
    <property type="entry name" value="Receptor-binding domain of short tail fibre protein gp12"/>
    <property type="match status" value="1"/>
</dbReference>
<evidence type="ECO:0000313" key="2">
    <source>
        <dbReference type="EMBL" id="KAK8878569.1"/>
    </source>
</evidence>
<organism evidence="2 3">
    <name type="scientific">Tritrichomonas musculus</name>
    <dbReference type="NCBI Taxonomy" id="1915356"/>
    <lineage>
        <taxon>Eukaryota</taxon>
        <taxon>Metamonada</taxon>
        <taxon>Parabasalia</taxon>
        <taxon>Tritrichomonadida</taxon>
        <taxon>Tritrichomonadidae</taxon>
        <taxon>Tritrichomonas</taxon>
    </lineage>
</organism>
<evidence type="ECO:0000313" key="3">
    <source>
        <dbReference type="Proteomes" id="UP001470230"/>
    </source>
</evidence>